<keyword evidence="3" id="KW-1185">Reference proteome</keyword>
<evidence type="ECO:0000313" key="3">
    <source>
        <dbReference type="Proteomes" id="UP000257317"/>
    </source>
</evidence>
<protein>
    <recommendedName>
        <fullName evidence="4">Regulatory protein YycH domain-containing protein</fullName>
    </recommendedName>
</protein>
<dbReference type="RefSeq" id="WP_117118533.1">
    <property type="nucleotide sequence ID" value="NZ_BFBY01000008.1"/>
</dbReference>
<dbReference type="OrthoDB" id="2382185at2"/>
<proteinExistence type="predicted"/>
<organism evidence="2 3">
    <name type="scientific">Lactobacillus rodentium</name>
    <dbReference type="NCBI Taxonomy" id="947835"/>
    <lineage>
        <taxon>Bacteria</taxon>
        <taxon>Bacillati</taxon>
        <taxon>Bacillota</taxon>
        <taxon>Bacilli</taxon>
        <taxon>Lactobacillales</taxon>
        <taxon>Lactobacillaceae</taxon>
        <taxon>Lactobacillus</taxon>
    </lineage>
</organism>
<comment type="caution">
    <text evidence="2">The sequence shown here is derived from an EMBL/GenBank/DDBJ whole genome shotgun (WGS) entry which is preliminary data.</text>
</comment>
<dbReference type="Gene3D" id="3.10.450.310">
    <property type="match status" value="1"/>
</dbReference>
<dbReference type="EMBL" id="BFBY01000008">
    <property type="protein sequence ID" value="GBG05206.1"/>
    <property type="molecule type" value="Genomic_DNA"/>
</dbReference>
<evidence type="ECO:0000313" key="2">
    <source>
        <dbReference type="EMBL" id="GBG05206.1"/>
    </source>
</evidence>
<sequence length="444" mass="51397">MKFNEHTKRIILRVSLIFMVLLSVVLTGIIFGTDAHFSGVEQTASKTTDKQIGEKSLRDIFVPTQLFYYRNDQLYQVYDGNKNLPLEFNRLTEKLDKRNIKTVSQDSKNYKKMLHNQNYLQLTYPDQITMPLFITGLKKSDSREFNRIFVSTKNKTNLYLGNDANQKLYRIKIDDINLNKFVHQVKHASSKIPVSLIHLADGYSVVYEKPTKMQVYNYLTNEESSSYYVNNLLGSGAASQKTTGDSTVYSNGAYQRLIVTNKTHHYEFVDYQENKIPKLMTTRLTDSLYYVRKTGLSEPDLRFFDADDRTFIYQNFVEEYPIFLPGNNTARAQVDFAKNGMSINFNSLDFQIPVPTDDSKVTVESTTEALNELYAAGYHKKTINRIIIGYEIAKETEQTESRDLVELRPAYYAKINGKWRSLKEWLNLSANKKSKYMKEDTNGL</sequence>
<accession>A0A2Z6T7H2</accession>
<dbReference type="CDD" id="cd15787">
    <property type="entry name" value="YycH_N"/>
    <property type="match status" value="1"/>
</dbReference>
<reference evidence="3" key="1">
    <citation type="submission" date="2018-03" db="EMBL/GenBank/DDBJ databases">
        <title>New taxa in the Lactobacillus gasseri group.</title>
        <authorList>
            <person name="Tanizawa Y."/>
            <person name="Tohno M."/>
            <person name="Endo A."/>
            <person name="Arita M."/>
        </authorList>
    </citation>
    <scope>NUCLEOTIDE SEQUENCE [LARGE SCALE GENOMIC DNA]</scope>
    <source>
        <strain evidence="3">DSM 24759</strain>
    </source>
</reference>
<keyword evidence="1" id="KW-0812">Transmembrane</keyword>
<dbReference type="Proteomes" id="UP000257317">
    <property type="component" value="Unassembled WGS sequence"/>
</dbReference>
<dbReference type="AlphaFoldDB" id="A0A2Z6T7H2"/>
<feature type="transmembrane region" description="Helical" evidence="1">
    <location>
        <begin position="12"/>
        <end position="32"/>
    </location>
</feature>
<keyword evidence="1" id="KW-0472">Membrane</keyword>
<evidence type="ECO:0000256" key="1">
    <source>
        <dbReference type="SAM" id="Phobius"/>
    </source>
</evidence>
<evidence type="ECO:0008006" key="4">
    <source>
        <dbReference type="Google" id="ProtNLM"/>
    </source>
</evidence>
<keyword evidence="1" id="KW-1133">Transmembrane helix</keyword>
<gene>
    <name evidence="2" type="ORF">LrDSM24759_11200</name>
</gene>
<name>A0A2Z6T7H2_9LACO</name>